<dbReference type="PANTHER" id="PTHR24049">
    <property type="entry name" value="CRUMBS FAMILY MEMBER"/>
    <property type="match status" value="1"/>
</dbReference>
<feature type="domain" description="EGF-like" evidence="10">
    <location>
        <begin position="386"/>
        <end position="425"/>
    </location>
</feature>
<evidence type="ECO:0000256" key="9">
    <source>
        <dbReference type="SAM" id="Phobius"/>
    </source>
</evidence>
<feature type="disulfide bond" evidence="8">
    <location>
        <begin position="374"/>
        <end position="383"/>
    </location>
</feature>
<comment type="caution">
    <text evidence="13">The sequence shown here is derived from an EMBL/GenBank/DDBJ whole genome shotgun (WGS) entry which is preliminary data.</text>
</comment>
<feature type="domain" description="EGF-like" evidence="10">
    <location>
        <begin position="346"/>
        <end position="384"/>
    </location>
</feature>
<feature type="non-terminal residue" evidence="13">
    <location>
        <position position="1"/>
    </location>
</feature>
<feature type="transmembrane region" description="Helical" evidence="9">
    <location>
        <begin position="922"/>
        <end position="946"/>
    </location>
</feature>
<feature type="transmembrane region" description="Helical" evidence="9">
    <location>
        <begin position="701"/>
        <end position="726"/>
    </location>
</feature>
<dbReference type="AlphaFoldDB" id="A0A8S2RRB5"/>
<keyword evidence="6 9" id="KW-0472">Membrane</keyword>
<dbReference type="InterPro" id="IPR017452">
    <property type="entry name" value="GPCR_Rhodpsn_7TM"/>
</dbReference>
<dbReference type="InterPro" id="IPR000276">
    <property type="entry name" value="GPCR_Rhodpsn"/>
</dbReference>
<accession>A0A8S2RRB5</accession>
<dbReference type="Gene3D" id="1.20.1070.10">
    <property type="entry name" value="Rhodopsin 7-helix transmembrane proteins"/>
    <property type="match status" value="1"/>
</dbReference>
<feature type="domain" description="EGF-like" evidence="10">
    <location>
        <begin position="306"/>
        <end position="345"/>
    </location>
</feature>
<keyword evidence="3 9" id="KW-0812">Transmembrane</keyword>
<evidence type="ECO:0000256" key="5">
    <source>
        <dbReference type="ARBA" id="ARBA00022989"/>
    </source>
</evidence>
<reference evidence="13" key="1">
    <citation type="submission" date="2021-02" db="EMBL/GenBank/DDBJ databases">
        <authorList>
            <person name="Nowell W R."/>
        </authorList>
    </citation>
    <scope>NUCLEOTIDE SEQUENCE</scope>
</reference>
<feature type="transmembrane region" description="Helical" evidence="9">
    <location>
        <begin position="833"/>
        <end position="859"/>
    </location>
</feature>
<dbReference type="EMBL" id="CAJOBA010045366">
    <property type="protein sequence ID" value="CAF4175897.1"/>
    <property type="molecule type" value="Genomic_DNA"/>
</dbReference>
<organism evidence="13 14">
    <name type="scientific">Didymodactylos carnosus</name>
    <dbReference type="NCBI Taxonomy" id="1234261"/>
    <lineage>
        <taxon>Eukaryota</taxon>
        <taxon>Metazoa</taxon>
        <taxon>Spiralia</taxon>
        <taxon>Gnathifera</taxon>
        <taxon>Rotifera</taxon>
        <taxon>Eurotatoria</taxon>
        <taxon>Bdelloidea</taxon>
        <taxon>Philodinida</taxon>
        <taxon>Philodinidae</taxon>
        <taxon>Didymodactylos</taxon>
    </lineage>
</organism>
<dbReference type="SUPFAM" id="SSF81321">
    <property type="entry name" value="Family A G protein-coupled receptor-like"/>
    <property type="match status" value="1"/>
</dbReference>
<dbReference type="SMART" id="SM00181">
    <property type="entry name" value="EGF"/>
    <property type="match status" value="5"/>
</dbReference>
<protein>
    <recommendedName>
        <fullName evidence="15">EGF-like domain-containing protein</fullName>
    </recommendedName>
</protein>
<dbReference type="Proteomes" id="UP000677228">
    <property type="component" value="Unassembled WGS sequence"/>
</dbReference>
<dbReference type="PROSITE" id="PS01186">
    <property type="entry name" value="EGF_2"/>
    <property type="match status" value="2"/>
</dbReference>
<proteinExistence type="predicted"/>
<sequence>CWNSTLCIDTSKLCNGRIDCQPYGDDEEILCPWLEKYPVTVWTNEFTEYTCKNGQLFGRRCYMPAYLADFMFENLHCKDLEDLMLCDLNDISTTKYFSTSDFIEYPLIIISYDPKAAIENNTNNNKNNSTTLIINPSLDIANLTWYCNRGIIVLTHPLTAPSSSNRLCLCPPPYYGDRCQYQSDRLNLFLSIYKPTSFEGSLVFKILIFLLDDQNRIQSSEELVYMNTKFPIFGCQPQYSIYLLYPTQPRIINITYYVRIDVFGINIIDNKIQHRSSWYFDIPFQKFLPVYRIVIEITIPEQMTLTTVSCSDYNLTCIHGYCVQYVNTPKSFCHCHEGYSGISCDVKDDCSHCLKGSLCIGRGLNNTPLAKCVCQLGYIGERCYIPYDLCQKDSCYNGGTCIALDRRTNIYSCLCLDQYYGNRCENKSAILYVSFTSNNQLSIPDVILIHSLFTSPSMMNYRRTTIKRIPLYQYNRTIVYYKQQYLPHLIFVQMFELSSLKNNELKYYLLAITEQNRDLTELSTTIVSLNRCINITRLLNRTIMKFTRYKRVKFYQKPCRENNELRCFYDEQWMCLCNREHNADCLAFDHSTTGCRGIDYLCHNGGYCVQDEDLCARNSTCICPNCYYGSHCQFISSGYVLSLDAVIGSHIQQGISIQNQAFIIQLCLAIVVIMFIFGIMCNFCSIGTFCQRQATDTGTGIYILSTSIVSVLTMVIFITKFIYLLITQMMLLSNRTTVHISCLSIEYLLKVLPTIGDWLNACVAIERTVAVSRGFRFDKNESKRIAKKIVILLIIMNMVSGIHDPMNRSLTDDPQDQRTWCVVSFRHSSLLNIYNTTIIMINYITPFVINLISAIVIIIKSTRLKSTATQNMNPGHILKQQLKAHKHLIVSALTLVLLALPRLIISFINVCVKSREVSYLNLTGYFISFLPSTLIFFIFVIPSTGYTNAFKIFMKRFTSSSRSVLSR</sequence>
<gene>
    <name evidence="12" type="ORF">OVA965_LOCUS31470</name>
    <name evidence="13" type="ORF">TMI583_LOCUS32301</name>
</gene>
<keyword evidence="7 8" id="KW-1015">Disulfide bond</keyword>
<evidence type="ECO:0000256" key="6">
    <source>
        <dbReference type="ARBA" id="ARBA00023136"/>
    </source>
</evidence>
<dbReference type="PROSITE" id="PS00022">
    <property type="entry name" value="EGF_1"/>
    <property type="match status" value="4"/>
</dbReference>
<evidence type="ECO:0000259" key="11">
    <source>
        <dbReference type="PROSITE" id="PS50262"/>
    </source>
</evidence>
<dbReference type="PROSITE" id="PS50026">
    <property type="entry name" value="EGF_3"/>
    <property type="match status" value="3"/>
</dbReference>
<dbReference type="Proteomes" id="UP000682733">
    <property type="component" value="Unassembled WGS sequence"/>
</dbReference>
<dbReference type="EMBL" id="CAJNOK010023707">
    <property type="protein sequence ID" value="CAF1366467.1"/>
    <property type="molecule type" value="Genomic_DNA"/>
</dbReference>
<dbReference type="InterPro" id="IPR000742">
    <property type="entry name" value="EGF"/>
</dbReference>
<dbReference type="Pfam" id="PF00001">
    <property type="entry name" value="7tm_1"/>
    <property type="match status" value="1"/>
</dbReference>
<evidence type="ECO:0000256" key="4">
    <source>
        <dbReference type="ARBA" id="ARBA00022737"/>
    </source>
</evidence>
<keyword evidence="4" id="KW-0677">Repeat</keyword>
<evidence type="ECO:0000256" key="3">
    <source>
        <dbReference type="ARBA" id="ARBA00022692"/>
    </source>
</evidence>
<feature type="disulfide bond" evidence="8">
    <location>
        <begin position="415"/>
        <end position="424"/>
    </location>
</feature>
<feature type="disulfide bond" evidence="8">
    <location>
        <begin position="335"/>
        <end position="344"/>
    </location>
</feature>
<evidence type="ECO:0000256" key="8">
    <source>
        <dbReference type="PROSITE-ProRule" id="PRU00076"/>
    </source>
</evidence>
<dbReference type="Gene3D" id="2.10.25.10">
    <property type="entry name" value="Laminin"/>
    <property type="match status" value="2"/>
</dbReference>
<comment type="caution">
    <text evidence="8">Lacks conserved residue(s) required for the propagation of feature annotation.</text>
</comment>
<evidence type="ECO:0000313" key="12">
    <source>
        <dbReference type="EMBL" id="CAF1366467.1"/>
    </source>
</evidence>
<dbReference type="GO" id="GO:0016020">
    <property type="term" value="C:membrane"/>
    <property type="evidence" value="ECO:0007669"/>
    <property type="project" value="UniProtKB-SubCell"/>
</dbReference>
<feature type="transmembrane region" description="Helical" evidence="9">
    <location>
        <begin position="888"/>
        <end position="910"/>
    </location>
</feature>
<evidence type="ECO:0000313" key="13">
    <source>
        <dbReference type="EMBL" id="CAF4175897.1"/>
    </source>
</evidence>
<dbReference type="PROSITE" id="PS50262">
    <property type="entry name" value="G_PROTEIN_RECEP_F1_2"/>
    <property type="match status" value="1"/>
</dbReference>
<dbReference type="SUPFAM" id="SSF57196">
    <property type="entry name" value="EGF/Laminin"/>
    <property type="match status" value="2"/>
</dbReference>
<dbReference type="InterPro" id="IPR051022">
    <property type="entry name" value="Notch_Cell-Fate_Det"/>
</dbReference>
<feature type="domain" description="G-protein coupled receptors family 1 profile" evidence="11">
    <location>
        <begin position="681"/>
        <end position="939"/>
    </location>
</feature>
<feature type="transmembrane region" description="Helical" evidence="9">
    <location>
        <begin position="663"/>
        <end position="689"/>
    </location>
</feature>
<dbReference type="CDD" id="cd00637">
    <property type="entry name" value="7tm_classA_rhodopsin-like"/>
    <property type="match status" value="1"/>
</dbReference>
<keyword evidence="2 8" id="KW-0245">EGF-like domain</keyword>
<evidence type="ECO:0008006" key="15">
    <source>
        <dbReference type="Google" id="ProtNLM"/>
    </source>
</evidence>
<comment type="subcellular location">
    <subcellularLocation>
        <location evidence="1">Membrane</location>
    </subcellularLocation>
</comment>
<evidence type="ECO:0000256" key="2">
    <source>
        <dbReference type="ARBA" id="ARBA00022536"/>
    </source>
</evidence>
<name>A0A8S2RRB5_9BILA</name>
<dbReference type="GO" id="GO:0004930">
    <property type="term" value="F:G protein-coupled receptor activity"/>
    <property type="evidence" value="ECO:0007669"/>
    <property type="project" value="InterPro"/>
</dbReference>
<evidence type="ECO:0000259" key="10">
    <source>
        <dbReference type="PROSITE" id="PS50026"/>
    </source>
</evidence>
<evidence type="ECO:0000313" key="14">
    <source>
        <dbReference type="Proteomes" id="UP000682733"/>
    </source>
</evidence>
<keyword evidence="5 9" id="KW-1133">Transmembrane helix</keyword>
<evidence type="ECO:0000256" key="1">
    <source>
        <dbReference type="ARBA" id="ARBA00004370"/>
    </source>
</evidence>
<evidence type="ECO:0000256" key="7">
    <source>
        <dbReference type="ARBA" id="ARBA00023157"/>
    </source>
</evidence>